<dbReference type="GO" id="GO:0004550">
    <property type="term" value="F:nucleoside diphosphate kinase activity"/>
    <property type="evidence" value="ECO:0007669"/>
    <property type="project" value="InterPro"/>
</dbReference>
<dbReference type="GO" id="GO:0006241">
    <property type="term" value="P:CTP biosynthetic process"/>
    <property type="evidence" value="ECO:0007669"/>
    <property type="project" value="InterPro"/>
</dbReference>
<evidence type="ECO:0000256" key="9">
    <source>
        <dbReference type="RuleBase" id="RU004011"/>
    </source>
</evidence>
<protein>
    <recommendedName>
        <fullName evidence="10">DM10 domain-containing protein</fullName>
    </recommendedName>
</protein>
<reference evidence="11" key="1">
    <citation type="submission" date="2025-08" db="UniProtKB">
        <authorList>
            <consortium name="Ensembl"/>
        </authorList>
    </citation>
    <scope>IDENTIFICATION</scope>
</reference>
<evidence type="ECO:0000313" key="11">
    <source>
        <dbReference type="Ensembl" id="ENSSSCP00035010454.1"/>
    </source>
</evidence>
<comment type="subcellular location">
    <subcellularLocation>
        <location evidence="1">Cytoplasm</location>
        <location evidence="1">Cytoskeleton</location>
        <location evidence="1">Flagellum axoneme</location>
    </subcellularLocation>
</comment>
<evidence type="ECO:0000259" key="10">
    <source>
        <dbReference type="PROSITE" id="PS51336"/>
    </source>
</evidence>
<dbReference type="PROSITE" id="PS51336">
    <property type="entry name" value="DM10"/>
    <property type="match status" value="1"/>
</dbReference>
<dbReference type="Ensembl" id="ENSSSCT00035027317.1">
    <property type="protein sequence ID" value="ENSSSCP00035010454.1"/>
    <property type="gene ID" value="ENSSSCG00035020971.1"/>
</dbReference>
<proteinExistence type="inferred from homology"/>
<dbReference type="GO" id="GO:0006228">
    <property type="term" value="P:UTP biosynthetic process"/>
    <property type="evidence" value="ECO:0007669"/>
    <property type="project" value="InterPro"/>
</dbReference>
<dbReference type="GO" id="GO:0016787">
    <property type="term" value="F:hydrolase activity"/>
    <property type="evidence" value="ECO:0007669"/>
    <property type="project" value="UniProtKB-KW"/>
</dbReference>
<evidence type="ECO:0000256" key="2">
    <source>
        <dbReference type="ARBA" id="ARBA00008142"/>
    </source>
</evidence>
<keyword evidence="5" id="KW-0282">Flagellum</keyword>
<evidence type="ECO:0000256" key="3">
    <source>
        <dbReference type="ARBA" id="ARBA00022490"/>
    </source>
</evidence>
<dbReference type="Gene3D" id="3.30.70.141">
    <property type="entry name" value="Nucleoside diphosphate kinase-like domain"/>
    <property type="match status" value="1"/>
</dbReference>
<dbReference type="InterPro" id="IPR006602">
    <property type="entry name" value="DM10_dom"/>
</dbReference>
<keyword evidence="5" id="KW-0969">Cilium</keyword>
<keyword evidence="7" id="KW-0966">Cell projection</keyword>
<evidence type="ECO:0000256" key="8">
    <source>
        <dbReference type="PROSITE-ProRule" id="PRU00706"/>
    </source>
</evidence>
<dbReference type="PANTHER" id="PTHR43109">
    <property type="entry name" value="NUCLEOSIDE DIPHOSPHATE KINASE 7"/>
    <property type="match status" value="1"/>
</dbReference>
<evidence type="ECO:0000256" key="7">
    <source>
        <dbReference type="ARBA" id="ARBA00023273"/>
    </source>
</evidence>
<dbReference type="InterPro" id="IPR034907">
    <property type="entry name" value="NDK-like_dom"/>
</dbReference>
<evidence type="ECO:0000313" key="12">
    <source>
        <dbReference type="Proteomes" id="UP000694720"/>
    </source>
</evidence>
<organism evidence="11 12">
    <name type="scientific">Sus scrofa</name>
    <name type="common">Pig</name>
    <dbReference type="NCBI Taxonomy" id="9823"/>
    <lineage>
        <taxon>Eukaryota</taxon>
        <taxon>Metazoa</taxon>
        <taxon>Chordata</taxon>
        <taxon>Craniata</taxon>
        <taxon>Vertebrata</taxon>
        <taxon>Euteleostomi</taxon>
        <taxon>Mammalia</taxon>
        <taxon>Eutheria</taxon>
        <taxon>Laurasiatheria</taxon>
        <taxon>Artiodactyla</taxon>
        <taxon>Suina</taxon>
        <taxon>Suidae</taxon>
        <taxon>Sus</taxon>
    </lineage>
</organism>
<comment type="similarity">
    <text evidence="2 8 9">Belongs to the NDK family.</text>
</comment>
<comment type="caution">
    <text evidence="8">Lacks conserved residue(s) required for the propagation of feature annotation.</text>
</comment>
<evidence type="ECO:0000256" key="6">
    <source>
        <dbReference type="ARBA" id="ARBA00023212"/>
    </source>
</evidence>
<dbReference type="SUPFAM" id="SSF54919">
    <property type="entry name" value="Nucleoside diphosphate kinase, NDK"/>
    <property type="match status" value="1"/>
</dbReference>
<dbReference type="SMART" id="SM00676">
    <property type="entry name" value="DM10"/>
    <property type="match status" value="1"/>
</dbReference>
<dbReference type="Proteomes" id="UP000694720">
    <property type="component" value="Unplaced"/>
</dbReference>
<dbReference type="PROSITE" id="PS51374">
    <property type="entry name" value="NDPK_LIKE"/>
    <property type="match status" value="1"/>
</dbReference>
<dbReference type="PRINTS" id="PR01243">
    <property type="entry name" value="NUCDPKINASE"/>
</dbReference>
<keyword evidence="6" id="KW-0206">Cytoskeleton</keyword>
<dbReference type="FunFam" id="3.30.70.141:FF:000010">
    <property type="entry name" value="Nucleoside diphosphate kinase 7"/>
    <property type="match status" value="1"/>
</dbReference>
<keyword evidence="4" id="KW-0378">Hydrolase</keyword>
<dbReference type="PANTHER" id="PTHR43109:SF2">
    <property type="entry name" value="NUCLEOSIDE DIPHOSPHATE KINASE 7"/>
    <property type="match status" value="1"/>
</dbReference>
<evidence type="ECO:0000256" key="5">
    <source>
        <dbReference type="ARBA" id="ARBA00022846"/>
    </source>
</evidence>
<dbReference type="GO" id="GO:0006183">
    <property type="term" value="P:GTP biosynthetic process"/>
    <property type="evidence" value="ECO:0007669"/>
    <property type="project" value="InterPro"/>
</dbReference>
<name>A0A8D0Z2W4_PIG</name>
<feature type="domain" description="DM10" evidence="10">
    <location>
        <begin position="1"/>
        <end position="55"/>
    </location>
</feature>
<dbReference type="SMART" id="SM00562">
    <property type="entry name" value="NDK"/>
    <property type="match status" value="1"/>
</dbReference>
<dbReference type="Pfam" id="PF00334">
    <property type="entry name" value="NDK"/>
    <property type="match status" value="1"/>
</dbReference>
<keyword evidence="3" id="KW-0963">Cytoplasm</keyword>
<dbReference type="InterPro" id="IPR001564">
    <property type="entry name" value="Nucleoside_diP_kinase"/>
</dbReference>
<evidence type="ECO:0000256" key="4">
    <source>
        <dbReference type="ARBA" id="ARBA00022801"/>
    </source>
</evidence>
<dbReference type="InterPro" id="IPR036850">
    <property type="entry name" value="NDK-like_dom_sf"/>
</dbReference>
<accession>A0A8D0Z2W4</accession>
<evidence type="ECO:0000256" key="1">
    <source>
        <dbReference type="ARBA" id="ARBA00004611"/>
    </source>
</evidence>
<sequence>MHDVKNHRTFLKRTKYEDLHLEDLFIGNKVNVFSRQLVLIDYGDQYTARQLGSKKEKTLALIKPDAVSKAGEIIEIINKAGFTLTKLKMMTLSRKEATDFHIDHQSRPFLNELIQFITSGPIIAMEILRDDAICEWKKLLGPANSGLARTDAPGSIRAVFGTDGIRNAAHGPDSLSCAARVRRFKNILILVLFLNVDIKVKHFVTAEVGQIYSADVGVEKTLTFCLGLNCVSVIHLLSELVTWLWSE</sequence>
<dbReference type="GO" id="GO:0005879">
    <property type="term" value="C:axonemal microtubule"/>
    <property type="evidence" value="ECO:0007669"/>
    <property type="project" value="UniProtKB-ARBA"/>
</dbReference>
<dbReference type="AlphaFoldDB" id="A0A8D0Z2W4"/>